<comment type="caution">
    <text evidence="1">The sequence shown here is derived from an EMBL/GenBank/DDBJ whole genome shotgun (WGS) entry which is preliminary data.</text>
</comment>
<evidence type="ECO:0000313" key="1">
    <source>
        <dbReference type="EMBL" id="EEF68821.1"/>
    </source>
</evidence>
<dbReference type="STRING" id="545696.HOLDEFILI_01028"/>
<gene>
    <name evidence="1" type="ORF">HOLDEFILI_01028</name>
</gene>
<dbReference type="EMBL" id="ACCF01000057">
    <property type="protein sequence ID" value="EEF68821.1"/>
    <property type="molecule type" value="Genomic_DNA"/>
</dbReference>
<dbReference type="AlphaFoldDB" id="B9Y5E5"/>
<sequence length="43" mass="5296">MIHGFFSEFYSILTQAVLCRRNVFRDCRTCLYLSLLYRIHDFF</sequence>
<reference evidence="1 2" key="2">
    <citation type="submission" date="2009-02" db="EMBL/GenBank/DDBJ databases">
        <title>Draft genome sequence of Holdemania filiformis DSM 12042.</title>
        <authorList>
            <person name="Sudarsanam P."/>
            <person name="Ley R."/>
            <person name="Guruge J."/>
            <person name="Turnbaugh P.J."/>
            <person name="Mahowald M."/>
            <person name="Liep D."/>
            <person name="Gordon J."/>
        </authorList>
    </citation>
    <scope>NUCLEOTIDE SEQUENCE [LARGE SCALE GENOMIC DNA]</scope>
    <source>
        <strain evidence="1 2">DSM 12042</strain>
    </source>
</reference>
<accession>B9Y5E5</accession>
<protein>
    <submittedName>
        <fullName evidence="1">Uncharacterized protein</fullName>
    </submittedName>
</protein>
<organism evidence="1 2">
    <name type="scientific">Holdemania filiformis DSM 12042</name>
    <dbReference type="NCBI Taxonomy" id="545696"/>
    <lineage>
        <taxon>Bacteria</taxon>
        <taxon>Bacillati</taxon>
        <taxon>Bacillota</taxon>
        <taxon>Erysipelotrichia</taxon>
        <taxon>Erysipelotrichales</taxon>
        <taxon>Erysipelotrichaceae</taxon>
        <taxon>Holdemania</taxon>
    </lineage>
</organism>
<name>B9Y5E5_9FIRM</name>
<dbReference type="Proteomes" id="UP000005950">
    <property type="component" value="Unassembled WGS sequence"/>
</dbReference>
<dbReference type="HOGENOM" id="CLU_3234583_0_0_9"/>
<reference evidence="1 2" key="1">
    <citation type="submission" date="2008-12" db="EMBL/GenBank/DDBJ databases">
        <authorList>
            <person name="Fulton L."/>
            <person name="Clifton S."/>
            <person name="Fulton B."/>
            <person name="Xu J."/>
            <person name="Minx P."/>
            <person name="Pepin K.H."/>
            <person name="Johnson M."/>
            <person name="Bhonagiri V."/>
            <person name="Nash W.E."/>
            <person name="Mardis E.R."/>
            <person name="Wilson R.K."/>
        </authorList>
    </citation>
    <scope>NUCLEOTIDE SEQUENCE [LARGE SCALE GENOMIC DNA]</scope>
    <source>
        <strain evidence="1 2">DSM 12042</strain>
    </source>
</reference>
<proteinExistence type="predicted"/>
<evidence type="ECO:0000313" key="2">
    <source>
        <dbReference type="Proteomes" id="UP000005950"/>
    </source>
</evidence>